<accession>A0AAD4NHI3</accession>
<dbReference type="Gene3D" id="3.30.470.20">
    <property type="entry name" value="ATP-grasp fold, B domain"/>
    <property type="match status" value="1"/>
</dbReference>
<dbReference type="AlphaFoldDB" id="A0AAD4NHI3"/>
<sequence length="68" mass="7614">MIVKIVGWARRSAKLDKALSETHIGGLQNNVKFVKACLAQPQFVSGDVTTDFIEKNKEQLVTILNLRM</sequence>
<name>A0AAD4NHI3_9BILA</name>
<dbReference type="Proteomes" id="UP001201812">
    <property type="component" value="Unassembled WGS sequence"/>
</dbReference>
<reference evidence="2" key="1">
    <citation type="submission" date="2022-01" db="EMBL/GenBank/DDBJ databases">
        <title>Genome Sequence Resource for Two Populations of Ditylenchus destructor, the Migratory Endoparasitic Phytonematode.</title>
        <authorList>
            <person name="Zhang H."/>
            <person name="Lin R."/>
            <person name="Xie B."/>
        </authorList>
    </citation>
    <scope>NUCLEOTIDE SEQUENCE</scope>
    <source>
        <strain evidence="2">BazhouSP</strain>
    </source>
</reference>
<organism evidence="2 3">
    <name type="scientific">Ditylenchus destructor</name>
    <dbReference type="NCBI Taxonomy" id="166010"/>
    <lineage>
        <taxon>Eukaryota</taxon>
        <taxon>Metazoa</taxon>
        <taxon>Ecdysozoa</taxon>
        <taxon>Nematoda</taxon>
        <taxon>Chromadorea</taxon>
        <taxon>Rhabditida</taxon>
        <taxon>Tylenchina</taxon>
        <taxon>Tylenchomorpha</taxon>
        <taxon>Sphaerularioidea</taxon>
        <taxon>Anguinidae</taxon>
        <taxon>Anguininae</taxon>
        <taxon>Ditylenchus</taxon>
    </lineage>
</organism>
<proteinExistence type="predicted"/>
<dbReference type="InterPro" id="IPR005482">
    <property type="entry name" value="Biotin_COase_C"/>
</dbReference>
<dbReference type="SMART" id="SM00878">
    <property type="entry name" value="Biotin_carb_C"/>
    <property type="match status" value="1"/>
</dbReference>
<dbReference type="EMBL" id="JAKKPZ010000001">
    <property type="protein sequence ID" value="KAI1729596.1"/>
    <property type="molecule type" value="Genomic_DNA"/>
</dbReference>
<dbReference type="InterPro" id="IPR011054">
    <property type="entry name" value="Rudment_hybrid_motif"/>
</dbReference>
<comment type="caution">
    <text evidence="2">The sequence shown here is derived from an EMBL/GenBank/DDBJ whole genome shotgun (WGS) entry which is preliminary data.</text>
</comment>
<gene>
    <name evidence="2" type="ORF">DdX_01846</name>
</gene>
<feature type="domain" description="Biotin carboxylase C-terminal" evidence="1">
    <location>
        <begin position="1"/>
        <end position="54"/>
    </location>
</feature>
<protein>
    <recommendedName>
        <fullName evidence="1">Biotin carboxylase C-terminal domain-containing protein</fullName>
    </recommendedName>
</protein>
<evidence type="ECO:0000313" key="2">
    <source>
        <dbReference type="EMBL" id="KAI1729596.1"/>
    </source>
</evidence>
<keyword evidence="3" id="KW-1185">Reference proteome</keyword>
<dbReference type="SUPFAM" id="SSF51246">
    <property type="entry name" value="Rudiment single hybrid motif"/>
    <property type="match status" value="1"/>
</dbReference>
<evidence type="ECO:0000313" key="3">
    <source>
        <dbReference type="Proteomes" id="UP001201812"/>
    </source>
</evidence>
<evidence type="ECO:0000259" key="1">
    <source>
        <dbReference type="SMART" id="SM00878"/>
    </source>
</evidence>
<dbReference type="Pfam" id="PF02785">
    <property type="entry name" value="Biotin_carb_C"/>
    <property type="match status" value="1"/>
</dbReference>